<evidence type="ECO:0000256" key="2">
    <source>
        <dbReference type="ARBA" id="ARBA00022475"/>
    </source>
</evidence>
<evidence type="ECO:0000256" key="3">
    <source>
        <dbReference type="ARBA" id="ARBA00022692"/>
    </source>
</evidence>
<gene>
    <name evidence="7" type="ORF">FCL54_06930</name>
</gene>
<dbReference type="EMBL" id="SWLG01000004">
    <property type="protein sequence ID" value="TLS38259.1"/>
    <property type="molecule type" value="Genomic_DNA"/>
</dbReference>
<dbReference type="AlphaFoldDB" id="A0A5R9F6W9"/>
<protein>
    <submittedName>
        <fullName evidence="7">YitT family protein</fullName>
    </submittedName>
</protein>
<organism evidence="7 8">
    <name type="scientific">Exobacillus caeni</name>
    <dbReference type="NCBI Taxonomy" id="2574798"/>
    <lineage>
        <taxon>Bacteria</taxon>
        <taxon>Bacillati</taxon>
        <taxon>Bacillota</taxon>
        <taxon>Bacilli</taxon>
        <taxon>Bacillales</taxon>
        <taxon>Guptibacillaceae</taxon>
        <taxon>Exobacillus</taxon>
    </lineage>
</organism>
<keyword evidence="3 6" id="KW-0812">Transmembrane</keyword>
<evidence type="ECO:0000256" key="5">
    <source>
        <dbReference type="ARBA" id="ARBA00023136"/>
    </source>
</evidence>
<keyword evidence="5 6" id="KW-0472">Membrane</keyword>
<feature type="transmembrane region" description="Helical" evidence="6">
    <location>
        <begin position="71"/>
        <end position="89"/>
    </location>
</feature>
<dbReference type="PANTHER" id="PTHR33545:SF5">
    <property type="entry name" value="UPF0750 MEMBRANE PROTEIN YITT"/>
    <property type="match status" value="1"/>
</dbReference>
<feature type="transmembrane region" description="Helical" evidence="6">
    <location>
        <begin position="168"/>
        <end position="186"/>
    </location>
</feature>
<dbReference type="Proteomes" id="UP000308230">
    <property type="component" value="Unassembled WGS sequence"/>
</dbReference>
<keyword evidence="2" id="KW-1003">Cell membrane</keyword>
<dbReference type="OrthoDB" id="2602718at2"/>
<accession>A0A5R9F6W9</accession>
<dbReference type="PANTHER" id="PTHR33545">
    <property type="entry name" value="UPF0750 MEMBRANE PROTEIN YITT-RELATED"/>
    <property type="match status" value="1"/>
</dbReference>
<evidence type="ECO:0000313" key="8">
    <source>
        <dbReference type="Proteomes" id="UP000308230"/>
    </source>
</evidence>
<keyword evidence="8" id="KW-1185">Reference proteome</keyword>
<sequence>MVFKRFLAVMTGSFLVGAGINGFLVPHHLIDGGMIGIGLIVKYMWGYKPGLTIILLSVPLYIYAFIYFRTYFYNSLHGLLLSSLFIDILTPLRGIFTTSILLSALIGGILVGTGIGIMLRHKTSTGGTDLLAQFIASFTSMNVGIIIFLIDGFVILAGAPTIGLDSSLYSALTISAVGFATSVLTVRKKEEWVK</sequence>
<name>A0A5R9F6W9_9BACL</name>
<dbReference type="InterPro" id="IPR051461">
    <property type="entry name" value="UPF0750_membrane"/>
</dbReference>
<feature type="transmembrane region" description="Helical" evidence="6">
    <location>
        <begin position="95"/>
        <end position="119"/>
    </location>
</feature>
<dbReference type="InterPro" id="IPR003740">
    <property type="entry name" value="YitT"/>
</dbReference>
<feature type="transmembrane region" description="Helical" evidence="6">
    <location>
        <begin position="46"/>
        <end position="64"/>
    </location>
</feature>
<dbReference type="Pfam" id="PF02588">
    <property type="entry name" value="YitT_membrane"/>
    <property type="match status" value="1"/>
</dbReference>
<evidence type="ECO:0000256" key="4">
    <source>
        <dbReference type="ARBA" id="ARBA00022989"/>
    </source>
</evidence>
<evidence type="ECO:0000313" key="7">
    <source>
        <dbReference type="EMBL" id="TLS38259.1"/>
    </source>
</evidence>
<comment type="subcellular location">
    <subcellularLocation>
        <location evidence="1">Cell membrane</location>
        <topology evidence="1">Multi-pass membrane protein</topology>
    </subcellularLocation>
</comment>
<comment type="caution">
    <text evidence="7">The sequence shown here is derived from an EMBL/GenBank/DDBJ whole genome shotgun (WGS) entry which is preliminary data.</text>
</comment>
<evidence type="ECO:0000256" key="6">
    <source>
        <dbReference type="SAM" id="Phobius"/>
    </source>
</evidence>
<feature type="transmembrane region" description="Helical" evidence="6">
    <location>
        <begin position="131"/>
        <end position="156"/>
    </location>
</feature>
<dbReference type="RefSeq" id="WP_138124682.1">
    <property type="nucleotide sequence ID" value="NZ_SWLG01000004.1"/>
</dbReference>
<dbReference type="GO" id="GO:0005886">
    <property type="term" value="C:plasma membrane"/>
    <property type="evidence" value="ECO:0007669"/>
    <property type="project" value="UniProtKB-SubCell"/>
</dbReference>
<reference evidence="7 8" key="1">
    <citation type="submission" date="2019-04" db="EMBL/GenBank/DDBJ databases">
        <title>Bacillus caeni sp. nov., a bacterium isolated from mangrove sediment.</title>
        <authorList>
            <person name="Huang H."/>
            <person name="Mo K."/>
            <person name="Hu Y."/>
        </authorList>
    </citation>
    <scope>NUCLEOTIDE SEQUENCE [LARGE SCALE GENOMIC DNA]</scope>
    <source>
        <strain evidence="7 8">HB172195</strain>
    </source>
</reference>
<evidence type="ECO:0000256" key="1">
    <source>
        <dbReference type="ARBA" id="ARBA00004651"/>
    </source>
</evidence>
<keyword evidence="4 6" id="KW-1133">Transmembrane helix</keyword>
<proteinExistence type="predicted"/>